<sequence length="85" mass="9352">MTHFTIGDYVWVEETDEFATVIGVCRHGCGPGALVTYRIRTETGAADNCLPHYLFPAARALRDRPRLVIDNTASPRPCDTEDSAA</sequence>
<evidence type="ECO:0000313" key="1">
    <source>
        <dbReference type="EMBL" id="KKM01739.1"/>
    </source>
</evidence>
<dbReference type="AlphaFoldDB" id="A0A0F9GSF6"/>
<comment type="caution">
    <text evidence="1">The sequence shown here is derived from an EMBL/GenBank/DDBJ whole genome shotgun (WGS) entry which is preliminary data.</text>
</comment>
<dbReference type="EMBL" id="LAZR01017114">
    <property type="protein sequence ID" value="KKM01739.1"/>
    <property type="molecule type" value="Genomic_DNA"/>
</dbReference>
<accession>A0A0F9GSF6</accession>
<gene>
    <name evidence="1" type="ORF">LCGC14_1791410</name>
</gene>
<proteinExistence type="predicted"/>
<reference evidence="1" key="1">
    <citation type="journal article" date="2015" name="Nature">
        <title>Complex archaea that bridge the gap between prokaryotes and eukaryotes.</title>
        <authorList>
            <person name="Spang A."/>
            <person name="Saw J.H."/>
            <person name="Jorgensen S.L."/>
            <person name="Zaremba-Niedzwiedzka K."/>
            <person name="Martijn J."/>
            <person name="Lind A.E."/>
            <person name="van Eijk R."/>
            <person name="Schleper C."/>
            <person name="Guy L."/>
            <person name="Ettema T.J."/>
        </authorList>
    </citation>
    <scope>NUCLEOTIDE SEQUENCE</scope>
</reference>
<name>A0A0F9GSF6_9ZZZZ</name>
<protein>
    <submittedName>
        <fullName evidence="1">Uncharacterized protein</fullName>
    </submittedName>
</protein>
<organism evidence="1">
    <name type="scientific">marine sediment metagenome</name>
    <dbReference type="NCBI Taxonomy" id="412755"/>
    <lineage>
        <taxon>unclassified sequences</taxon>
        <taxon>metagenomes</taxon>
        <taxon>ecological metagenomes</taxon>
    </lineage>
</organism>